<dbReference type="EMBL" id="EQ999546">
    <property type="protein sequence ID" value="EEZ30101.1"/>
    <property type="molecule type" value="Genomic_DNA"/>
</dbReference>
<dbReference type="HOGENOM" id="CLU_2421205_0_0_5"/>
<gene>
    <name evidence="1" type="ORF">BALG_00220</name>
</gene>
<dbReference type="Proteomes" id="UP000004659">
    <property type="component" value="Unassembled WGS sequence"/>
</dbReference>
<organism evidence="1">
    <name type="scientific">Brucella pinnipedialis M292/94/1</name>
    <dbReference type="NCBI Taxonomy" id="520462"/>
    <lineage>
        <taxon>Bacteria</taxon>
        <taxon>Pseudomonadati</taxon>
        <taxon>Pseudomonadota</taxon>
        <taxon>Alphaproteobacteria</taxon>
        <taxon>Hyphomicrobiales</taxon>
        <taxon>Brucellaceae</taxon>
        <taxon>Brucella/Ochrobactrum group</taxon>
        <taxon>Brucella</taxon>
    </lineage>
</organism>
<dbReference type="GeneID" id="93014955"/>
<reference evidence="1" key="1">
    <citation type="submission" date="2009-01" db="EMBL/GenBank/DDBJ databases">
        <title>The Genome Sequence of Brucella pinnipedialis M292/94/1.</title>
        <authorList>
            <consortium name="The Broad Institute Genome Sequencing Platform"/>
            <person name="Ward D."/>
            <person name="Young S.K."/>
            <person name="Kodira C.D."/>
            <person name="Zeng Q."/>
            <person name="Koehrsen M."/>
            <person name="Alvarado L."/>
            <person name="Berlin A."/>
            <person name="Borenstein D."/>
            <person name="Chen Z."/>
            <person name="Engels R."/>
            <person name="Freedman E."/>
            <person name="Gellesch M."/>
            <person name="Goldberg J."/>
            <person name="Griggs A."/>
            <person name="Gujja S."/>
            <person name="Heiman D."/>
            <person name="Hepburn T."/>
            <person name="Howarth C."/>
            <person name="Jen D."/>
            <person name="Larson L."/>
            <person name="Lewis B."/>
            <person name="Mehta T."/>
            <person name="Park D."/>
            <person name="Pearson M."/>
            <person name="Roberts A."/>
            <person name="Saif S."/>
            <person name="Shea T."/>
            <person name="Shenoy N."/>
            <person name="Sisk P."/>
            <person name="Stolte C."/>
            <person name="Sykes S."/>
            <person name="Walk T."/>
            <person name="White J."/>
            <person name="Yandava C."/>
            <person name="Whatmore A.M."/>
            <person name="Perrett L.L."/>
            <person name="O'Callaghan D."/>
            <person name="Nusbaum C."/>
            <person name="Galagan J."/>
            <person name="Birren B."/>
        </authorList>
    </citation>
    <scope>NUCLEOTIDE SEQUENCE [LARGE SCALE GENOMIC DNA]</scope>
    <source>
        <strain evidence="1">M292/94/1</strain>
    </source>
</reference>
<proteinExistence type="predicted"/>
<name>A0A0E1X1R9_9HYPH</name>
<protein>
    <submittedName>
        <fullName evidence="1">Uncharacterized protein</fullName>
    </submittedName>
</protein>
<dbReference type="RefSeq" id="WP_002965159.1">
    <property type="nucleotide sequence ID" value="NZ_EQ999546.1"/>
</dbReference>
<sequence length="91" mass="9942">MNAGPPQSDCHICILKGVERFRTRVHSAVGNCLTVHNAAAFCFFQGDVLIFHLLSRFALPRCTTRRRFNGGISVPSATLAGDAVGTRRELL</sequence>
<dbReference type="AlphaFoldDB" id="A0A0E1X1R9"/>
<evidence type="ECO:0000313" key="1">
    <source>
        <dbReference type="EMBL" id="EEZ30101.1"/>
    </source>
</evidence>
<accession>A0A0E1X1R9</accession>